<keyword evidence="3" id="KW-0328">Glycosyltransferase</keyword>
<evidence type="ECO:0000256" key="10">
    <source>
        <dbReference type="SAM" id="Phobius"/>
    </source>
</evidence>
<evidence type="ECO:0000256" key="7">
    <source>
        <dbReference type="ARBA" id="ARBA00022989"/>
    </source>
</evidence>
<evidence type="ECO:0000313" key="12">
    <source>
        <dbReference type="Proteomes" id="UP000005018"/>
    </source>
</evidence>
<dbReference type="GeneID" id="14538706"/>
<dbReference type="eggNOG" id="ENOG502QTZG">
    <property type="taxonomic scope" value="Eukaryota"/>
</dbReference>
<keyword evidence="5 10" id="KW-0812">Transmembrane</keyword>
<dbReference type="EMBL" id="HE681720">
    <property type="protein sequence ID" value="CCG22109.1"/>
    <property type="molecule type" value="Genomic_DNA"/>
</dbReference>
<comment type="subcellular location">
    <subcellularLocation>
        <location evidence="1">Membrane</location>
        <topology evidence="1">Single-pass type II membrane protein</topology>
    </subcellularLocation>
</comment>
<keyword evidence="7 10" id="KW-1133">Transmembrane helix</keyword>
<keyword evidence="12" id="KW-1185">Reference proteome</keyword>
<proteinExistence type="inferred from homology"/>
<organism evidence="11 12">
    <name type="scientific">Candida orthopsilosis (strain 90-125)</name>
    <name type="common">Yeast</name>
    <dbReference type="NCBI Taxonomy" id="1136231"/>
    <lineage>
        <taxon>Eukaryota</taxon>
        <taxon>Fungi</taxon>
        <taxon>Dikarya</taxon>
        <taxon>Ascomycota</taxon>
        <taxon>Saccharomycotina</taxon>
        <taxon>Pichiomycetes</taxon>
        <taxon>Debaryomycetaceae</taxon>
        <taxon>Candida/Lodderomyces clade</taxon>
        <taxon>Candida</taxon>
    </lineage>
</organism>
<evidence type="ECO:0000256" key="4">
    <source>
        <dbReference type="ARBA" id="ARBA00022679"/>
    </source>
</evidence>
<dbReference type="AlphaFoldDB" id="H8X169"/>
<protein>
    <submittedName>
        <fullName evidence="11">Mbp1 component of the MBF transcription complex</fullName>
    </submittedName>
</protein>
<accession>H8X169</accession>
<feature type="transmembrane region" description="Helical" evidence="10">
    <location>
        <begin position="37"/>
        <end position="56"/>
    </location>
</feature>
<evidence type="ECO:0000256" key="9">
    <source>
        <dbReference type="ARBA" id="ARBA00023316"/>
    </source>
</evidence>
<keyword evidence="6" id="KW-0735">Signal-anchor</keyword>
<dbReference type="Proteomes" id="UP000005018">
    <property type="component" value="Chromosome 2"/>
</dbReference>
<sequence>MFSVWRLSNKLRQLVVRLLSFIRNLYYSSIGSKLTRLLVFFGFISWIIYTTYDYYFNPLKTFRLYPQVCNSVLISNWGSADSTQNTAQDSFPLSSQFLTSNEFSPLSLKTFTDSHPLIVGKPEDHTFEEGFMCSELEYEDTFEVTKQSYLDSDFEYFMSKFKQVKEFAKLLEKAKAKFRPVIPEHKQWFRFGGSSVWLSHFKVHYMVSRVLYSPQGIANKAYVSFLYVQLFDQDWKELPKGTNLTIPFEKLTSINWMNLDGSMTPIQGDAQVGYKRVEFPQILPIPIDYSMKTENEKYYYGPEDPRIILRENPLGFEEPLIVFNMKELKIIKRIMFLYLPFSNKLNMLKKRTDKYAKIEKNWTPFISPNQKSQNKLNFIYSIVPLEVLVCEIDTAVCDFLQKPKKKKKNYVGALRGGTQLVPLPLDKFPPGVRDSLHIPANRNVFLGWARAHLNKCGCGESMYRPNMMILIEDHNEETDKYYYKLGDVSEYLDFGAYVPPWVSPKIDPKSGQLIEARPLPCEGRNVLIPNSIAYWDIESVTRDGKIHKNIDQLTSLDSVSINDYMGVTLSAADQDVSIIHLRGLLNYIIKLPSLFDESTVVHNRDEFNIRGSDWNYKCAMKASKEYCKQVALKNGILEEEEGDPYSG</sequence>
<dbReference type="KEGG" id="cot:CORT_0B04010"/>
<dbReference type="RefSeq" id="XP_003867546.1">
    <property type="nucleotide sequence ID" value="XM_003867498.1"/>
</dbReference>
<evidence type="ECO:0000256" key="1">
    <source>
        <dbReference type="ARBA" id="ARBA00004606"/>
    </source>
</evidence>
<dbReference type="OrthoDB" id="3631276at2759"/>
<keyword evidence="9" id="KW-0961">Cell wall biogenesis/degradation</keyword>
<gene>
    <name evidence="11" type="ORF">CORT_0B04010</name>
</gene>
<reference evidence="11 12" key="1">
    <citation type="journal article" date="2012" name="PLoS ONE">
        <title>Sequence and analysis of the genome of the pathogenic yeast Candida orthopsilosis.</title>
        <authorList>
            <person name="Riccombeni A."/>
            <person name="Vidanes G."/>
            <person name="Proux-Wera E."/>
            <person name="Wolfe K.H."/>
            <person name="Butler G."/>
        </authorList>
    </citation>
    <scope>NUCLEOTIDE SEQUENCE [LARGE SCALE GENOMIC DNA]</scope>
    <source>
        <strain evidence="11 12">Co 90-125</strain>
    </source>
</reference>
<evidence type="ECO:0000313" key="11">
    <source>
        <dbReference type="EMBL" id="CCG22109.1"/>
    </source>
</evidence>
<evidence type="ECO:0000256" key="3">
    <source>
        <dbReference type="ARBA" id="ARBA00022676"/>
    </source>
</evidence>
<name>H8X169_CANO9</name>
<comment type="similarity">
    <text evidence="2">Belongs to the BMT family.</text>
</comment>
<dbReference type="Pfam" id="PF12141">
    <property type="entry name" value="BMT"/>
    <property type="match status" value="1"/>
</dbReference>
<dbReference type="GO" id="GO:0000030">
    <property type="term" value="F:mannosyltransferase activity"/>
    <property type="evidence" value="ECO:0007669"/>
    <property type="project" value="InterPro"/>
</dbReference>
<evidence type="ECO:0000256" key="6">
    <source>
        <dbReference type="ARBA" id="ARBA00022968"/>
    </source>
</evidence>
<keyword evidence="4" id="KW-0808">Transferase</keyword>
<keyword evidence="8 10" id="KW-0472">Membrane</keyword>
<dbReference type="InterPro" id="IPR021988">
    <property type="entry name" value="BMT1"/>
</dbReference>
<evidence type="ECO:0000256" key="2">
    <source>
        <dbReference type="ARBA" id="ARBA00009486"/>
    </source>
</evidence>
<evidence type="ECO:0000256" key="5">
    <source>
        <dbReference type="ARBA" id="ARBA00022692"/>
    </source>
</evidence>
<dbReference type="HOGENOM" id="CLU_013841_3_1_1"/>
<dbReference type="GO" id="GO:0016020">
    <property type="term" value="C:membrane"/>
    <property type="evidence" value="ECO:0007669"/>
    <property type="project" value="UniProtKB-SubCell"/>
</dbReference>
<evidence type="ECO:0000256" key="8">
    <source>
        <dbReference type="ARBA" id="ARBA00023136"/>
    </source>
</evidence>
<dbReference type="GO" id="GO:0071555">
    <property type="term" value="P:cell wall organization"/>
    <property type="evidence" value="ECO:0007669"/>
    <property type="project" value="UniProtKB-KW"/>
</dbReference>